<dbReference type="Pfam" id="PF20833">
    <property type="entry name" value="RNase_E_G_Thio"/>
    <property type="match status" value="1"/>
</dbReference>
<dbReference type="GO" id="GO:0016787">
    <property type="term" value="F:hydrolase activity"/>
    <property type="evidence" value="ECO:0007669"/>
    <property type="project" value="UniProtKB-KW"/>
</dbReference>
<evidence type="ECO:0000256" key="14">
    <source>
        <dbReference type="ARBA" id="ARBA00022801"/>
    </source>
</evidence>
<evidence type="ECO:0000256" key="12">
    <source>
        <dbReference type="ARBA" id="ARBA00022730"/>
    </source>
</evidence>
<dbReference type="GO" id="GO:0004540">
    <property type="term" value="F:RNA nuclease activity"/>
    <property type="evidence" value="ECO:0007669"/>
    <property type="project" value="InterPro"/>
</dbReference>
<keyword evidence="14" id="KW-0378">Hydrolase</keyword>
<dbReference type="Proteomes" id="UP000324924">
    <property type="component" value="Chromosome"/>
</dbReference>
<evidence type="ECO:0000256" key="9">
    <source>
        <dbReference type="ARBA" id="ARBA00022694"/>
    </source>
</evidence>
<evidence type="ECO:0000256" key="5">
    <source>
        <dbReference type="ARBA" id="ARBA00022475"/>
    </source>
</evidence>
<evidence type="ECO:0000256" key="4">
    <source>
        <dbReference type="ARBA" id="ARBA00017719"/>
    </source>
</evidence>
<protein>
    <recommendedName>
        <fullName evidence="4">Ribonuclease G</fullName>
    </recommendedName>
</protein>
<accession>A0A5C0UH59</accession>
<reference evidence="19 20" key="1">
    <citation type="submission" date="2019-08" db="EMBL/GenBank/DDBJ databases">
        <title>Highly reduced genomes of protist endosymbionts show evolutionary convergence.</title>
        <authorList>
            <person name="George E."/>
            <person name="Husnik F."/>
            <person name="Tashyreva D."/>
            <person name="Prokopchuk G."/>
            <person name="Horak A."/>
            <person name="Kwong W.K."/>
            <person name="Lukes J."/>
            <person name="Keeling P.J."/>
        </authorList>
    </citation>
    <scope>NUCLEOTIDE SEQUENCE [LARGE SCALE GENOMIC DNA]</scope>
    <source>
        <strain evidence="19">1604HC</strain>
    </source>
</reference>
<feature type="domain" description="S1 motif" evidence="18">
    <location>
        <begin position="39"/>
        <end position="102"/>
    </location>
</feature>
<dbReference type="GO" id="GO:0004519">
    <property type="term" value="F:endonuclease activity"/>
    <property type="evidence" value="ECO:0007669"/>
    <property type="project" value="UniProtKB-KW"/>
</dbReference>
<comment type="subcellular location">
    <subcellularLocation>
        <location evidence="2">Cytoplasm</location>
    </subcellularLocation>
</comment>
<keyword evidence="10" id="KW-0540">Nuclease</keyword>
<dbReference type="PANTHER" id="PTHR30001">
    <property type="entry name" value="RIBONUCLEASE"/>
    <property type="match status" value="1"/>
</dbReference>
<keyword evidence="17" id="KW-0472">Membrane</keyword>
<dbReference type="SUPFAM" id="SSF50249">
    <property type="entry name" value="Nucleic acid-binding proteins"/>
    <property type="match status" value="1"/>
</dbReference>
<proteinExistence type="inferred from homology"/>
<evidence type="ECO:0000256" key="17">
    <source>
        <dbReference type="ARBA" id="ARBA00023136"/>
    </source>
</evidence>
<keyword evidence="7" id="KW-0997">Cell inner membrane</keyword>
<comment type="similarity">
    <text evidence="3">Belongs to the RNase E/G family. RNase G subfamily.</text>
</comment>
<dbReference type="InterPro" id="IPR019307">
    <property type="entry name" value="RNA-bd_AU-1/RNase_E/G"/>
</dbReference>
<dbReference type="CDD" id="cd04453">
    <property type="entry name" value="S1_RNase_E"/>
    <property type="match status" value="1"/>
</dbReference>
<keyword evidence="9" id="KW-0819">tRNA processing</keyword>
<evidence type="ECO:0000256" key="11">
    <source>
        <dbReference type="ARBA" id="ARBA00022723"/>
    </source>
</evidence>
<keyword evidence="16" id="KW-0694">RNA-binding</keyword>
<dbReference type="GO" id="GO:0008033">
    <property type="term" value="P:tRNA processing"/>
    <property type="evidence" value="ECO:0007669"/>
    <property type="project" value="UniProtKB-KW"/>
</dbReference>
<dbReference type="InterPro" id="IPR004659">
    <property type="entry name" value="RNase_E/G"/>
</dbReference>
<dbReference type="EMBL" id="CP043314">
    <property type="protein sequence ID" value="QEK39070.1"/>
    <property type="molecule type" value="Genomic_DNA"/>
</dbReference>
<evidence type="ECO:0000256" key="16">
    <source>
        <dbReference type="ARBA" id="ARBA00022884"/>
    </source>
</evidence>
<evidence type="ECO:0000256" key="2">
    <source>
        <dbReference type="ARBA" id="ARBA00004496"/>
    </source>
</evidence>
<keyword evidence="11" id="KW-0479">Metal-binding</keyword>
<dbReference type="InterPro" id="IPR048583">
    <property type="entry name" value="RNase_E_G_thioredoxin-like"/>
</dbReference>
<dbReference type="OrthoDB" id="9804278at2"/>
<evidence type="ECO:0000256" key="1">
    <source>
        <dbReference type="ARBA" id="ARBA00001946"/>
    </source>
</evidence>
<dbReference type="GO" id="GO:0019843">
    <property type="term" value="F:rRNA binding"/>
    <property type="evidence" value="ECO:0007669"/>
    <property type="project" value="UniProtKB-KW"/>
</dbReference>
<organism evidence="19 20">
    <name type="scientific">Candidatus Nesciobacter abundans</name>
    <dbReference type="NCBI Taxonomy" id="2601668"/>
    <lineage>
        <taxon>Bacteria</taxon>
        <taxon>Pseudomonadati</taxon>
        <taxon>Pseudomonadota</taxon>
        <taxon>Alphaproteobacteria</taxon>
        <taxon>Holosporales</taxon>
        <taxon>Holosporaceae</taxon>
        <taxon>Candidatus Nesciobacter</taxon>
    </lineage>
</organism>
<evidence type="ECO:0000256" key="13">
    <source>
        <dbReference type="ARBA" id="ARBA00022759"/>
    </source>
</evidence>
<dbReference type="InterPro" id="IPR012340">
    <property type="entry name" value="NA-bd_OB-fold"/>
</dbReference>
<sequence length="618" mass="71255">MKSILIDASDEKNLQVAIKEEERLVHFFYESNDKKSIIGNIYLGQVDHVEHSLQAYFINYGNEKNGFLPFSHAFKVLRKGEFIAVQVTKDEKDNKGVTLTSFVEIKTLLMIFVANKVKNMGISKKITSLEKREILQNWFNEKGFKESLNVIFRKESEDENLEALDQDCVNVQKILNTIEESYSKKEIHLIREEFNLAEKIIRDYYKKNTEIHIEGHLKIKDIIKNRIKIKPHKDKQPIFEKHEIMDQIEALYSDRINLPCGGYIKISYTEALTAIDINSGSCKKVKNIDENSLLVNLEAAEEIAHQIQLRDIGGLIVIDFIDMNSSSNEQMLEETIKLRLENDKAKFNVGNIDKFGLLSMSRQQIRTNILRSTHSKCSSCKGIGFLKLPSIIVSSIIKNIRIVAVKDGITKIIVGTRQEILTHILNSYKEQIFDIERSFNINIEFVQSNHNFQINYLQNGKLIEHDHEVIRKINEGKFALKPITYKKHATENLIKTNEFNRDNNILKEDLGLGLEGIDLENLDHANNPNKIEKISDIFDIASLSPMQDLYFEKNSNTIKKSSREKSQHINQSIKITQIKRLNKNPNEANVYDGSYYKDTNALIESLDSASNLQLKRHQ</sequence>
<evidence type="ECO:0000256" key="8">
    <source>
        <dbReference type="ARBA" id="ARBA00022552"/>
    </source>
</evidence>
<dbReference type="KEGG" id="nabu:FZC36_01300"/>
<dbReference type="AlphaFoldDB" id="A0A5C0UH59"/>
<name>A0A5C0UH59_9PROT</name>
<dbReference type="PANTHER" id="PTHR30001:SF1">
    <property type="entry name" value="RIBONUCLEASE E_G-LIKE PROTEIN, CHLOROPLASTIC"/>
    <property type="match status" value="1"/>
</dbReference>
<gene>
    <name evidence="19" type="ORF">FZC36_01300</name>
</gene>
<dbReference type="PROSITE" id="PS50126">
    <property type="entry name" value="S1"/>
    <property type="match status" value="1"/>
</dbReference>
<keyword evidence="13" id="KW-0255">Endonuclease</keyword>
<dbReference type="Gene3D" id="3.40.1260.20">
    <property type="entry name" value="Ribonuclease E, catalytic domain"/>
    <property type="match status" value="1"/>
</dbReference>
<dbReference type="Gene3D" id="2.40.50.140">
    <property type="entry name" value="Nucleic acid-binding proteins"/>
    <property type="match status" value="1"/>
</dbReference>
<dbReference type="GO" id="GO:0005737">
    <property type="term" value="C:cytoplasm"/>
    <property type="evidence" value="ECO:0007669"/>
    <property type="project" value="UniProtKB-SubCell"/>
</dbReference>
<evidence type="ECO:0000313" key="20">
    <source>
        <dbReference type="Proteomes" id="UP000324924"/>
    </source>
</evidence>
<dbReference type="SMART" id="SM00316">
    <property type="entry name" value="S1"/>
    <property type="match status" value="1"/>
</dbReference>
<evidence type="ECO:0000256" key="7">
    <source>
        <dbReference type="ARBA" id="ARBA00022519"/>
    </source>
</evidence>
<keyword evidence="20" id="KW-1185">Reference proteome</keyword>
<dbReference type="GO" id="GO:0006364">
    <property type="term" value="P:rRNA processing"/>
    <property type="evidence" value="ECO:0007669"/>
    <property type="project" value="UniProtKB-KW"/>
</dbReference>
<evidence type="ECO:0000259" key="18">
    <source>
        <dbReference type="PROSITE" id="PS50126"/>
    </source>
</evidence>
<keyword evidence="15" id="KW-0460">Magnesium</keyword>
<evidence type="ECO:0000256" key="3">
    <source>
        <dbReference type="ARBA" id="ARBA00005663"/>
    </source>
</evidence>
<dbReference type="RefSeq" id="WP_148972193.1">
    <property type="nucleotide sequence ID" value="NZ_CP043314.1"/>
</dbReference>
<keyword evidence="8" id="KW-0698">rRNA processing</keyword>
<dbReference type="InterPro" id="IPR003029">
    <property type="entry name" value="S1_domain"/>
</dbReference>
<evidence type="ECO:0000313" key="19">
    <source>
        <dbReference type="EMBL" id="QEK39070.1"/>
    </source>
</evidence>
<dbReference type="GO" id="GO:0046872">
    <property type="term" value="F:metal ion binding"/>
    <property type="evidence" value="ECO:0007669"/>
    <property type="project" value="UniProtKB-KW"/>
</dbReference>
<comment type="cofactor">
    <cofactor evidence="1">
        <name>Mg(2+)</name>
        <dbReference type="ChEBI" id="CHEBI:18420"/>
    </cofactor>
</comment>
<evidence type="ECO:0000256" key="15">
    <source>
        <dbReference type="ARBA" id="ARBA00022842"/>
    </source>
</evidence>
<dbReference type="Pfam" id="PF10150">
    <property type="entry name" value="RNase_E_G"/>
    <property type="match status" value="1"/>
</dbReference>
<keyword evidence="12" id="KW-0699">rRNA-binding</keyword>
<evidence type="ECO:0000256" key="6">
    <source>
        <dbReference type="ARBA" id="ARBA00022490"/>
    </source>
</evidence>
<evidence type="ECO:0000256" key="10">
    <source>
        <dbReference type="ARBA" id="ARBA00022722"/>
    </source>
</evidence>
<keyword evidence="5" id="KW-1003">Cell membrane</keyword>
<keyword evidence="6" id="KW-0963">Cytoplasm</keyword>